<dbReference type="EMBL" id="QLMA01000002">
    <property type="protein sequence ID" value="RAJ86000.1"/>
    <property type="molecule type" value="Genomic_DNA"/>
</dbReference>
<reference evidence="1 2" key="1">
    <citation type="submission" date="2018-06" db="EMBL/GenBank/DDBJ databases">
        <title>Genomic Encyclopedia of Archaeal and Bacterial Type Strains, Phase II (KMG-II): from individual species to whole genera.</title>
        <authorList>
            <person name="Goeker M."/>
        </authorList>
    </citation>
    <scope>NUCLEOTIDE SEQUENCE [LARGE SCALE GENOMIC DNA]</scope>
    <source>
        <strain evidence="1 2">DSM 29821</strain>
    </source>
</reference>
<sequence length="297" mass="33279">MKRRAFLKQGGIAAGIMLLPSFVKAAVAGNRRRVIFVHLQGGNDGLNTVIPYGDDRYYNWRPTLAVPKDQQLRINEKWAFHPGLQSLVPLYEKQQMRVMHQVGFSGTEHSHYHAARIWQTGCLEGQACNHWLPEDVTIQDYTTLEYSEALQRTAKDISDGVSANIFYTALDGFDTHQFQRVHHDRLLTEFSEGIAGLVGTLKASGQFQQTLIVAWSEFGRSVKENIRKGTDHGGAGQLYIFGANLQQAGIADIKECYWQEEPGIQHDFRGIYAGIAGWMGVSSRLAKVGDLTTERLV</sequence>
<dbReference type="InterPro" id="IPR010869">
    <property type="entry name" value="DUF1501"/>
</dbReference>
<evidence type="ECO:0000313" key="1">
    <source>
        <dbReference type="EMBL" id="RAJ86000.1"/>
    </source>
</evidence>
<protein>
    <submittedName>
        <fullName evidence="1">Uncharacterized protein DUF1501</fullName>
    </submittedName>
</protein>
<proteinExistence type="predicted"/>
<name>A0A327W7K5_9BACT</name>
<dbReference type="Proteomes" id="UP000249819">
    <property type="component" value="Unassembled WGS sequence"/>
</dbReference>
<dbReference type="PANTHER" id="PTHR43737">
    <property type="entry name" value="BLL7424 PROTEIN"/>
    <property type="match status" value="1"/>
</dbReference>
<dbReference type="Pfam" id="PF07394">
    <property type="entry name" value="DUF1501"/>
    <property type="match status" value="1"/>
</dbReference>
<dbReference type="RefSeq" id="WP_111591615.1">
    <property type="nucleotide sequence ID" value="NZ_QLMA01000002.1"/>
</dbReference>
<organism evidence="1 2">
    <name type="scientific">Chitinophaga dinghuensis</name>
    <dbReference type="NCBI Taxonomy" id="1539050"/>
    <lineage>
        <taxon>Bacteria</taxon>
        <taxon>Pseudomonadati</taxon>
        <taxon>Bacteroidota</taxon>
        <taxon>Chitinophagia</taxon>
        <taxon>Chitinophagales</taxon>
        <taxon>Chitinophagaceae</taxon>
        <taxon>Chitinophaga</taxon>
    </lineage>
</organism>
<dbReference type="OrthoDB" id="238140at2"/>
<dbReference type="PANTHER" id="PTHR43737:SF1">
    <property type="entry name" value="DUF1501 DOMAIN-CONTAINING PROTEIN"/>
    <property type="match status" value="1"/>
</dbReference>
<accession>A0A327W7K5</accession>
<dbReference type="AlphaFoldDB" id="A0A327W7K5"/>
<keyword evidence="2" id="KW-1185">Reference proteome</keyword>
<comment type="caution">
    <text evidence="1">The sequence shown here is derived from an EMBL/GenBank/DDBJ whole genome shotgun (WGS) entry which is preliminary data.</text>
</comment>
<gene>
    <name evidence="1" type="ORF">CLV59_102708</name>
</gene>
<evidence type="ECO:0000313" key="2">
    <source>
        <dbReference type="Proteomes" id="UP000249819"/>
    </source>
</evidence>